<protein>
    <recommendedName>
        <fullName evidence="4">AsmA-like protein</fullName>
    </recommendedName>
</protein>
<sequence length="515" mass="59366">MHKKWTIVFWIGTGILALLFLAVLFVSPILEHKIKKGIAEQLPSNLQLNDYALSVSVMKGALDIQHLKLSLKQAASDSLPQQFISVDKVSILEMSYFKLLFANEIKIGSIAVENPLIRLDKTTEFQTDFKSSPNEKEGPSLFIGQFLVKGMDVILYEKDTLPYLRLTESNFNFKGIEINKQSMSDKIPFRYKNYEIETDNFSVWLNSFDLLTVASLKLEDGQLSARDFSIKTQDSKEILSTKIKKERDYVDLFIPEIRAHDFNVKQQSDSLSVYINQLYFKEPKAEIYRDKRVADDFSEKPLYSKSLRSLPFLLSVDTVYLEKAAVTYEEKIHNDRSAGKIWFSDLEAKIHYLSNVYDDENHLTEARIKAKFMDNTPIDVKWEFDILNPEDVFVFKATLGKLEAAALNSFTTPNLNVMLEGVLDETYFTIYGNNLNSAIDMRLKYQDFKVTILNKRRKKRKLLSAVANLFVRKESLANNDHFKEGSATAERNIDRSVFNYLWKNIEAGLKNTMLK</sequence>
<evidence type="ECO:0000313" key="2">
    <source>
        <dbReference type="EMBL" id="TDS55270.1"/>
    </source>
</evidence>
<dbReference type="OrthoDB" id="1412480at2"/>
<evidence type="ECO:0008006" key="4">
    <source>
        <dbReference type="Google" id="ProtNLM"/>
    </source>
</evidence>
<keyword evidence="3" id="KW-1185">Reference proteome</keyword>
<proteinExistence type="predicted"/>
<dbReference type="Proteomes" id="UP000295215">
    <property type="component" value="Unassembled WGS sequence"/>
</dbReference>
<keyword evidence="1" id="KW-1133">Transmembrane helix</keyword>
<organism evidence="2 3">
    <name type="scientific">Myroides indicus</name>
    <dbReference type="NCBI Taxonomy" id="1323422"/>
    <lineage>
        <taxon>Bacteria</taxon>
        <taxon>Pseudomonadati</taxon>
        <taxon>Bacteroidota</taxon>
        <taxon>Flavobacteriia</taxon>
        <taxon>Flavobacteriales</taxon>
        <taxon>Flavobacteriaceae</taxon>
        <taxon>Myroides</taxon>
    </lineage>
</organism>
<evidence type="ECO:0000313" key="3">
    <source>
        <dbReference type="Proteomes" id="UP000295215"/>
    </source>
</evidence>
<feature type="transmembrane region" description="Helical" evidence="1">
    <location>
        <begin position="7"/>
        <end position="30"/>
    </location>
</feature>
<accession>A0A4R7ERF0</accession>
<dbReference type="AlphaFoldDB" id="A0A4R7ERF0"/>
<keyword evidence="1" id="KW-0812">Transmembrane</keyword>
<gene>
    <name evidence="2" type="ORF">C8P70_12341</name>
</gene>
<dbReference type="RefSeq" id="WP_133713230.1">
    <property type="nucleotide sequence ID" value="NZ_SOAG01000023.1"/>
</dbReference>
<evidence type="ECO:0000256" key="1">
    <source>
        <dbReference type="SAM" id="Phobius"/>
    </source>
</evidence>
<keyword evidence="1" id="KW-0472">Membrane</keyword>
<comment type="caution">
    <text evidence="2">The sequence shown here is derived from an EMBL/GenBank/DDBJ whole genome shotgun (WGS) entry which is preliminary data.</text>
</comment>
<name>A0A4R7ERF0_9FLAO</name>
<dbReference type="EMBL" id="SOAG01000023">
    <property type="protein sequence ID" value="TDS55270.1"/>
    <property type="molecule type" value="Genomic_DNA"/>
</dbReference>
<reference evidence="2 3" key="1">
    <citation type="submission" date="2019-03" db="EMBL/GenBank/DDBJ databases">
        <title>Genomic Encyclopedia of Archaeal and Bacterial Type Strains, Phase II (KMG-II): from individual species to whole genera.</title>
        <authorList>
            <person name="Goeker M."/>
        </authorList>
    </citation>
    <scope>NUCLEOTIDE SEQUENCE [LARGE SCALE GENOMIC DNA]</scope>
    <source>
        <strain evidence="2 3">DSM 28213</strain>
    </source>
</reference>